<sequence length="133" mass="13508">MMAGAHVAPVCREIRPGCISIRRRLGLGAGGGGEGRDEKAEAFQAATCAVAAAVVHLHGGGGTSTGETIGVSDDSGSYGEDTESDNNCVASSQDPGVGVSTASPPRQQRDTGLAVLKHTTAEQLYCAVRQLIQ</sequence>
<evidence type="ECO:0000313" key="2">
    <source>
        <dbReference type="EMBL" id="GIL46139.1"/>
    </source>
</evidence>
<feature type="region of interest" description="Disordered" evidence="1">
    <location>
        <begin position="61"/>
        <end position="108"/>
    </location>
</feature>
<accession>A0A8J4ESL4</accession>
<organism evidence="2 3">
    <name type="scientific">Volvox africanus</name>
    <dbReference type="NCBI Taxonomy" id="51714"/>
    <lineage>
        <taxon>Eukaryota</taxon>
        <taxon>Viridiplantae</taxon>
        <taxon>Chlorophyta</taxon>
        <taxon>core chlorophytes</taxon>
        <taxon>Chlorophyceae</taxon>
        <taxon>CS clade</taxon>
        <taxon>Chlamydomonadales</taxon>
        <taxon>Volvocaceae</taxon>
        <taxon>Volvox</taxon>
    </lineage>
</organism>
<gene>
    <name evidence="2" type="ORF">Vafri_3192</name>
</gene>
<proteinExistence type="predicted"/>
<evidence type="ECO:0000256" key="1">
    <source>
        <dbReference type="SAM" id="MobiDB-lite"/>
    </source>
</evidence>
<evidence type="ECO:0000313" key="3">
    <source>
        <dbReference type="Proteomes" id="UP000747399"/>
    </source>
</evidence>
<protein>
    <submittedName>
        <fullName evidence="2">Uncharacterized protein</fullName>
    </submittedName>
</protein>
<dbReference type="Proteomes" id="UP000747399">
    <property type="component" value="Unassembled WGS sequence"/>
</dbReference>
<dbReference type="AlphaFoldDB" id="A0A8J4ESL4"/>
<comment type="caution">
    <text evidence="2">The sequence shown here is derived from an EMBL/GenBank/DDBJ whole genome shotgun (WGS) entry which is preliminary data.</text>
</comment>
<feature type="compositionally biased region" description="Polar residues" evidence="1">
    <location>
        <begin position="85"/>
        <end position="106"/>
    </location>
</feature>
<reference evidence="2" key="1">
    <citation type="journal article" date="2021" name="Proc. Natl. Acad. Sci. U.S.A.">
        <title>Three genomes in the algal genus Volvox reveal the fate of a haploid sex-determining region after a transition to homothallism.</title>
        <authorList>
            <person name="Yamamoto K."/>
            <person name="Hamaji T."/>
            <person name="Kawai-Toyooka H."/>
            <person name="Matsuzaki R."/>
            <person name="Takahashi F."/>
            <person name="Nishimura Y."/>
            <person name="Kawachi M."/>
            <person name="Noguchi H."/>
            <person name="Minakuchi Y."/>
            <person name="Umen J.G."/>
            <person name="Toyoda A."/>
            <person name="Nozaki H."/>
        </authorList>
    </citation>
    <scope>NUCLEOTIDE SEQUENCE</scope>
    <source>
        <strain evidence="2">NIES-3780</strain>
    </source>
</reference>
<keyword evidence="3" id="KW-1185">Reference proteome</keyword>
<dbReference type="EMBL" id="BNCO01000003">
    <property type="protein sequence ID" value="GIL46139.1"/>
    <property type="molecule type" value="Genomic_DNA"/>
</dbReference>
<name>A0A8J4ESL4_9CHLO</name>